<accession>A0A5J4QZP5</accession>
<dbReference type="Gene3D" id="3.30.565.60">
    <property type="match status" value="1"/>
</dbReference>
<dbReference type="InterPro" id="IPR038475">
    <property type="entry name" value="RecG_C_sf"/>
</dbReference>
<dbReference type="Pfam" id="PF13749">
    <property type="entry name" value="HATPase_c_4"/>
    <property type="match status" value="1"/>
</dbReference>
<protein>
    <recommendedName>
        <fullName evidence="1">Schlafen AlbA-2 domain-containing protein</fullName>
    </recommendedName>
</protein>
<dbReference type="PANTHER" id="PTHR30595">
    <property type="entry name" value="GLPR-RELATED TRANSCRIPTIONAL REPRESSOR"/>
    <property type="match status" value="1"/>
</dbReference>
<dbReference type="InterPro" id="IPR038461">
    <property type="entry name" value="Schlafen_AlbA_2_dom_sf"/>
</dbReference>
<dbReference type="AlphaFoldDB" id="A0A5J4QZP5"/>
<evidence type="ECO:0000259" key="1">
    <source>
        <dbReference type="Pfam" id="PF04326"/>
    </source>
</evidence>
<gene>
    <name evidence="2" type="ORF">EZS27_024210</name>
</gene>
<comment type="caution">
    <text evidence="2">The sequence shown here is derived from an EMBL/GenBank/DDBJ whole genome shotgun (WGS) entry which is preliminary data.</text>
</comment>
<reference evidence="2" key="1">
    <citation type="submission" date="2019-03" db="EMBL/GenBank/DDBJ databases">
        <title>Single cell metagenomics reveals metabolic interactions within the superorganism composed of flagellate Streblomastix strix and complex community of Bacteroidetes bacteria on its surface.</title>
        <authorList>
            <person name="Treitli S.C."/>
            <person name="Kolisko M."/>
            <person name="Husnik F."/>
            <person name="Keeling P."/>
            <person name="Hampl V."/>
        </authorList>
    </citation>
    <scope>NUCLEOTIDE SEQUENCE</scope>
    <source>
        <strain evidence="2">STM</strain>
    </source>
</reference>
<evidence type="ECO:0000313" key="2">
    <source>
        <dbReference type="EMBL" id="KAA6326718.1"/>
    </source>
</evidence>
<sequence>MEHNIDLKELSTRESEKVEWKENGEDQNIAKSIVKTISAFANDISNFGGGYIVCGAKEVKDKFGFQKLLYIGLSSDKLKEIEGKVLQYCRDYVSPSVVPIVQEMDNPEDETTKIVIFIITASPEAHTYRDGETSNFYVRIEKETREARNGILTQLLASKRKIEPFDKKANPNVGEADIDSLLFRDCMFEMGLIKPERSLEDYFSDKEQIAEFVPPLLVKKSLDGTLCLRNFTLFLFGKKTSITLNFPEAYTSLSIYQGIDRSEPTAERHTITGSIIEQAKKAVELLNTQVYTAFDKTSSKPNQVKYPIRALQEAVINAIVHRDYEISDPIRITVFSDRIEIKSPGSLHWGVDKEKFLAGKASPRWRNQSFAYLFNKLQLAQSEGQGIPTIIRTMKEEGCPEPIFEIEIESVTCILPAHPRHRKIREIQEIQDKIK</sequence>
<proteinExistence type="predicted"/>
<name>A0A5J4QZP5_9ZZZZ</name>
<dbReference type="Pfam" id="PF04326">
    <property type="entry name" value="SLFN_AlbA_2"/>
    <property type="match status" value="1"/>
</dbReference>
<dbReference type="PANTHER" id="PTHR30595:SF6">
    <property type="entry name" value="SCHLAFEN ALBA-2 DOMAIN-CONTAINING PROTEIN"/>
    <property type="match status" value="1"/>
</dbReference>
<feature type="domain" description="Schlafen AlbA-2" evidence="1">
    <location>
        <begin position="14"/>
        <end position="147"/>
    </location>
</feature>
<dbReference type="InterPro" id="IPR007421">
    <property type="entry name" value="Schlafen_AlbA_2_dom"/>
</dbReference>
<organism evidence="2">
    <name type="scientific">termite gut metagenome</name>
    <dbReference type="NCBI Taxonomy" id="433724"/>
    <lineage>
        <taxon>unclassified sequences</taxon>
        <taxon>metagenomes</taxon>
        <taxon>organismal metagenomes</taxon>
    </lineage>
</organism>
<dbReference type="EMBL" id="SNRY01002115">
    <property type="protein sequence ID" value="KAA6326718.1"/>
    <property type="molecule type" value="Genomic_DNA"/>
</dbReference>
<dbReference type="Gene3D" id="3.30.950.30">
    <property type="entry name" value="Schlafen, AAA domain"/>
    <property type="match status" value="1"/>
</dbReference>